<evidence type="ECO:0000259" key="6">
    <source>
        <dbReference type="Pfam" id="PF04355"/>
    </source>
</evidence>
<dbReference type="GO" id="GO:1990063">
    <property type="term" value="C:Bam protein complex"/>
    <property type="evidence" value="ECO:0007669"/>
    <property type="project" value="TreeGrafter"/>
</dbReference>
<evidence type="ECO:0000313" key="8">
    <source>
        <dbReference type="Proteomes" id="UP000626148"/>
    </source>
</evidence>
<evidence type="ECO:0000256" key="4">
    <source>
        <dbReference type="HAMAP-Rule" id="MF_00925"/>
    </source>
</evidence>
<accession>A0A918NA07</accession>
<gene>
    <name evidence="4" type="primary">bamE</name>
    <name evidence="7" type="ORF">GCM10007392_23680</name>
</gene>
<keyword evidence="1 4" id="KW-0732">Signal</keyword>
<comment type="caution">
    <text evidence="7">The sequence shown here is derived from an EMBL/GenBank/DDBJ whole genome shotgun (WGS) entry which is preliminary data.</text>
</comment>
<evidence type="ECO:0000256" key="1">
    <source>
        <dbReference type="ARBA" id="ARBA00022729"/>
    </source>
</evidence>
<dbReference type="GO" id="GO:0043165">
    <property type="term" value="P:Gram-negative-bacterium-type cell outer membrane assembly"/>
    <property type="evidence" value="ECO:0007669"/>
    <property type="project" value="UniProtKB-UniRule"/>
</dbReference>
<dbReference type="HAMAP" id="MF_00925">
    <property type="entry name" value="OM_assembly_BamE"/>
    <property type="match status" value="1"/>
</dbReference>
<keyword evidence="2 4" id="KW-0472">Membrane</keyword>
<proteinExistence type="inferred from homology"/>
<name>A0A918NA07_9GAMM</name>
<feature type="signal peptide" evidence="5">
    <location>
        <begin position="1"/>
        <end position="24"/>
    </location>
</feature>
<reference evidence="7" key="2">
    <citation type="submission" date="2020-09" db="EMBL/GenBank/DDBJ databases">
        <authorList>
            <person name="Sun Q."/>
            <person name="Kim S."/>
        </authorList>
    </citation>
    <scope>NUCLEOTIDE SEQUENCE</scope>
    <source>
        <strain evidence="7">KCTC 22169</strain>
    </source>
</reference>
<comment type="function">
    <text evidence="4">Part of the outer membrane protein assembly complex, which is involved in assembly and insertion of beta-barrel proteins into the outer membrane.</text>
</comment>
<comment type="similarity">
    <text evidence="4">Belongs to the BamE family.</text>
</comment>
<keyword evidence="4" id="KW-0564">Palmitate</keyword>
<dbReference type="InterPro" id="IPR007450">
    <property type="entry name" value="BamE_dom"/>
</dbReference>
<evidence type="ECO:0000256" key="3">
    <source>
        <dbReference type="ARBA" id="ARBA00023237"/>
    </source>
</evidence>
<dbReference type="Proteomes" id="UP000626148">
    <property type="component" value="Unassembled WGS sequence"/>
</dbReference>
<dbReference type="InterPro" id="IPR026592">
    <property type="entry name" value="BamE"/>
</dbReference>
<dbReference type="GO" id="GO:0030674">
    <property type="term" value="F:protein-macromolecule adaptor activity"/>
    <property type="evidence" value="ECO:0007669"/>
    <property type="project" value="TreeGrafter"/>
</dbReference>
<protein>
    <recommendedName>
        <fullName evidence="4">Outer membrane protein assembly factor BamE</fullName>
    </recommendedName>
</protein>
<dbReference type="PANTHER" id="PTHR37482">
    <property type="entry name" value="OUTER MEMBRANE PROTEIN ASSEMBLY FACTOR BAME"/>
    <property type="match status" value="1"/>
</dbReference>
<keyword evidence="4" id="KW-0449">Lipoprotein</keyword>
<dbReference type="AlphaFoldDB" id="A0A918NA07"/>
<feature type="domain" description="Outer membrane protein assembly factor BamE" evidence="6">
    <location>
        <begin position="34"/>
        <end position="98"/>
    </location>
</feature>
<feature type="chain" id="PRO_5037596343" description="Outer membrane protein assembly factor BamE" evidence="5">
    <location>
        <begin position="25"/>
        <end position="102"/>
    </location>
</feature>
<reference evidence="7" key="1">
    <citation type="journal article" date="2014" name="Int. J. Syst. Evol. Microbiol.">
        <title>Complete genome sequence of Corynebacterium casei LMG S-19264T (=DSM 44701T), isolated from a smear-ripened cheese.</title>
        <authorList>
            <consortium name="US DOE Joint Genome Institute (JGI-PGF)"/>
            <person name="Walter F."/>
            <person name="Albersmeier A."/>
            <person name="Kalinowski J."/>
            <person name="Ruckert C."/>
        </authorList>
    </citation>
    <scope>NUCLEOTIDE SEQUENCE</scope>
    <source>
        <strain evidence="7">KCTC 22169</strain>
    </source>
</reference>
<evidence type="ECO:0000313" key="7">
    <source>
        <dbReference type="EMBL" id="GGX55281.1"/>
    </source>
</evidence>
<evidence type="ECO:0000256" key="5">
    <source>
        <dbReference type="SAM" id="SignalP"/>
    </source>
</evidence>
<keyword evidence="3 4" id="KW-0998">Cell outer membrane</keyword>
<dbReference type="Gene3D" id="3.30.1450.10">
    <property type="match status" value="1"/>
</dbReference>
<keyword evidence="8" id="KW-1185">Reference proteome</keyword>
<dbReference type="InterPro" id="IPR037873">
    <property type="entry name" value="BamE-like"/>
</dbReference>
<dbReference type="Pfam" id="PF04355">
    <property type="entry name" value="BamE"/>
    <property type="match status" value="1"/>
</dbReference>
<organism evidence="7 8">
    <name type="scientific">Saccharospirillum salsuginis</name>
    <dbReference type="NCBI Taxonomy" id="418750"/>
    <lineage>
        <taxon>Bacteria</taxon>
        <taxon>Pseudomonadati</taxon>
        <taxon>Pseudomonadota</taxon>
        <taxon>Gammaproteobacteria</taxon>
        <taxon>Oceanospirillales</taxon>
        <taxon>Saccharospirillaceae</taxon>
        <taxon>Saccharospirillum</taxon>
    </lineage>
</organism>
<comment type="subcellular location">
    <subcellularLocation>
        <location evidence="4">Cell outer membrane</location>
        <topology evidence="4">Lipid-anchor</topology>
    </subcellularLocation>
</comment>
<dbReference type="GO" id="GO:0051205">
    <property type="term" value="P:protein insertion into membrane"/>
    <property type="evidence" value="ECO:0007669"/>
    <property type="project" value="UniProtKB-UniRule"/>
</dbReference>
<dbReference type="PROSITE" id="PS51257">
    <property type="entry name" value="PROKAR_LIPOPROTEIN"/>
    <property type="match status" value="1"/>
</dbReference>
<dbReference type="PANTHER" id="PTHR37482:SF1">
    <property type="entry name" value="OUTER MEMBRANE PROTEIN ASSEMBLY FACTOR BAME"/>
    <property type="match status" value="1"/>
</dbReference>
<dbReference type="EMBL" id="BMXR01000005">
    <property type="protein sequence ID" value="GGX55281.1"/>
    <property type="molecule type" value="Genomic_DNA"/>
</dbReference>
<sequence>MRQKRTKVIATGLTAVLLSGCALFTPYEPELKQGNFVKEEQLRQLQTGMSTEQVQFLLGTPMLTGESPSDRWIYPIHENEGKYRHIIVEFDNGKVSRITRES</sequence>
<evidence type="ECO:0000256" key="2">
    <source>
        <dbReference type="ARBA" id="ARBA00023136"/>
    </source>
</evidence>
<comment type="subunit">
    <text evidence="4">Part of the Bam complex.</text>
</comment>